<feature type="compositionally biased region" description="Low complexity" evidence="1">
    <location>
        <begin position="1"/>
        <end position="64"/>
    </location>
</feature>
<reference evidence="2" key="1">
    <citation type="submission" date="2020-10" db="EMBL/GenBank/DDBJ databases">
        <authorList>
            <person name="Gilroy R."/>
        </authorList>
    </citation>
    <scope>NUCLEOTIDE SEQUENCE</scope>
    <source>
        <strain evidence="2">ChiSjej1B19-3389</strain>
    </source>
</reference>
<sequence length="138" mass="14324">MAQAKKATPAKATETKAAAAKATEGKTSASKAAPVKTEAPKAAAAKATTTAKKTTAAKTAATKKAPAKKAAEVSLFIEFNGVKVPAEEIIKNVEATYKAQGGKAAIKTLEVYVKPEENAAYFVVNGELEGNRMDVYFC</sequence>
<accession>A0A9D0ZJT1</accession>
<proteinExistence type="predicted"/>
<evidence type="ECO:0008006" key="4">
    <source>
        <dbReference type="Google" id="ProtNLM"/>
    </source>
</evidence>
<reference evidence="2" key="2">
    <citation type="journal article" date="2021" name="PeerJ">
        <title>Extensive microbial diversity within the chicken gut microbiome revealed by metagenomics and culture.</title>
        <authorList>
            <person name="Gilroy R."/>
            <person name="Ravi A."/>
            <person name="Getino M."/>
            <person name="Pursley I."/>
            <person name="Horton D.L."/>
            <person name="Alikhan N.F."/>
            <person name="Baker D."/>
            <person name="Gharbi K."/>
            <person name="Hall N."/>
            <person name="Watson M."/>
            <person name="Adriaenssens E.M."/>
            <person name="Foster-Nyarko E."/>
            <person name="Jarju S."/>
            <person name="Secka A."/>
            <person name="Antonio M."/>
            <person name="Oren A."/>
            <person name="Chaudhuri R.R."/>
            <person name="La Ragione R."/>
            <person name="Hildebrand F."/>
            <person name="Pallen M.J."/>
        </authorList>
    </citation>
    <scope>NUCLEOTIDE SEQUENCE</scope>
    <source>
        <strain evidence="2">ChiSjej1B19-3389</strain>
    </source>
</reference>
<dbReference type="InterPro" id="IPR046313">
    <property type="entry name" value="DUF6465"/>
</dbReference>
<dbReference type="Proteomes" id="UP000886787">
    <property type="component" value="Unassembled WGS sequence"/>
</dbReference>
<comment type="caution">
    <text evidence="2">The sequence shown here is derived from an EMBL/GenBank/DDBJ whole genome shotgun (WGS) entry which is preliminary data.</text>
</comment>
<gene>
    <name evidence="2" type="ORF">IAD32_05135</name>
</gene>
<evidence type="ECO:0000313" key="2">
    <source>
        <dbReference type="EMBL" id="HIQ80654.1"/>
    </source>
</evidence>
<evidence type="ECO:0000256" key="1">
    <source>
        <dbReference type="SAM" id="MobiDB-lite"/>
    </source>
</evidence>
<feature type="region of interest" description="Disordered" evidence="1">
    <location>
        <begin position="1"/>
        <end position="69"/>
    </location>
</feature>
<dbReference type="Pfam" id="PF20069">
    <property type="entry name" value="DUF6465"/>
    <property type="match status" value="1"/>
</dbReference>
<protein>
    <recommendedName>
        <fullName evidence="4">Histone</fullName>
    </recommendedName>
</protein>
<name>A0A9D0ZJT1_9FIRM</name>
<dbReference type="AlphaFoldDB" id="A0A9D0ZJT1"/>
<organism evidence="2 3">
    <name type="scientific">Candidatus Scatavimonas merdigallinarum</name>
    <dbReference type="NCBI Taxonomy" id="2840914"/>
    <lineage>
        <taxon>Bacteria</taxon>
        <taxon>Bacillati</taxon>
        <taxon>Bacillota</taxon>
        <taxon>Clostridia</taxon>
        <taxon>Eubacteriales</taxon>
        <taxon>Oscillospiraceae</taxon>
        <taxon>Oscillospiraceae incertae sedis</taxon>
        <taxon>Candidatus Scatavimonas</taxon>
    </lineage>
</organism>
<dbReference type="EMBL" id="DVFW01000026">
    <property type="protein sequence ID" value="HIQ80654.1"/>
    <property type="molecule type" value="Genomic_DNA"/>
</dbReference>
<evidence type="ECO:0000313" key="3">
    <source>
        <dbReference type="Proteomes" id="UP000886787"/>
    </source>
</evidence>